<proteinExistence type="predicted"/>
<reference evidence="2 3" key="1">
    <citation type="journal article" date="2015" name="Appl. Environ. Microbiol.">
        <title>The Geoglobus acetivorans genome: Fe(III) reduction, acetate utilization, autotrophic growth, and degradation of aromatic compounds in a hyperthermophilic archaeon.</title>
        <authorList>
            <person name="Mardanov A.V."/>
            <person name="Slododkina G.B."/>
            <person name="Slobodkin A.I."/>
            <person name="Beletsky A.V."/>
            <person name="Gavrilov S.N."/>
            <person name="Kublanov I.V."/>
            <person name="Bonch-Osmolovskaya E.A."/>
            <person name="Skryabin K.G."/>
            <person name="Ravin N.V."/>
        </authorList>
    </citation>
    <scope>NUCLEOTIDE SEQUENCE [LARGE SCALE GENOMIC DNA]</scope>
    <source>
        <strain evidence="2 3">SBH6</strain>
    </source>
</reference>
<evidence type="ECO:0000256" key="1">
    <source>
        <dbReference type="SAM" id="Coils"/>
    </source>
</evidence>
<evidence type="ECO:0000313" key="2">
    <source>
        <dbReference type="EMBL" id="AIY90318.1"/>
    </source>
</evidence>
<dbReference type="STRING" id="565033.GACE_1277"/>
<accession>A0A0A7GET9</accession>
<dbReference type="KEGG" id="gac:GACE_1277"/>
<protein>
    <recommendedName>
        <fullName evidence="4">Chromosome partition protein Smc</fullName>
    </recommendedName>
</protein>
<organism evidence="2 3">
    <name type="scientific">Geoglobus acetivorans</name>
    <dbReference type="NCBI Taxonomy" id="565033"/>
    <lineage>
        <taxon>Archaea</taxon>
        <taxon>Methanobacteriati</taxon>
        <taxon>Methanobacteriota</taxon>
        <taxon>Archaeoglobi</taxon>
        <taxon>Archaeoglobales</taxon>
        <taxon>Archaeoglobaceae</taxon>
        <taxon>Geoglobus</taxon>
    </lineage>
</organism>
<evidence type="ECO:0008006" key="4">
    <source>
        <dbReference type="Google" id="ProtNLM"/>
    </source>
</evidence>
<gene>
    <name evidence="2" type="ORF">GACE_1277</name>
</gene>
<feature type="coiled-coil region" evidence="1">
    <location>
        <begin position="54"/>
        <end position="124"/>
    </location>
</feature>
<dbReference type="Proteomes" id="UP000030624">
    <property type="component" value="Chromosome"/>
</dbReference>
<dbReference type="HOGENOM" id="CLU_1544146_0_0_2"/>
<dbReference type="EMBL" id="CP009552">
    <property type="protein sequence ID" value="AIY90318.1"/>
    <property type="molecule type" value="Genomic_DNA"/>
</dbReference>
<evidence type="ECO:0000313" key="3">
    <source>
        <dbReference type="Proteomes" id="UP000030624"/>
    </source>
</evidence>
<dbReference type="AlphaFoldDB" id="A0A0A7GET9"/>
<sequence length="207" mass="23963">MMSAEILKKWDHLFEQLKKFVEEDLPALEEAIIQSTEQIKHIDSKTEELRSEFLEELEKRDDQIKKITERVENLEKLVDSSKISELIKQVLSSISFQKKYKEDLENLKLLISDLENKIEEINASSVFNEISQMKAEISRLSESLGQVDTISEEASAKELEKLSTEMAELKNAVAQISMEIGQLKNSVSERYWVSKERKTESKSPRIL</sequence>
<feature type="coiled-coil region" evidence="1">
    <location>
        <begin position="152"/>
        <end position="186"/>
    </location>
</feature>
<dbReference type="eggNOG" id="ENOG502N59A">
    <property type="taxonomic scope" value="Archaea"/>
</dbReference>
<keyword evidence="1" id="KW-0175">Coiled coil</keyword>
<name>A0A0A7GET9_GEOAI</name>